<feature type="signal peptide" evidence="3">
    <location>
        <begin position="1"/>
        <end position="25"/>
    </location>
</feature>
<protein>
    <submittedName>
        <fullName evidence="4">Uncharacterized protein</fullName>
    </submittedName>
</protein>
<accession>A0A0L6V5U0</accession>
<evidence type="ECO:0000256" key="2">
    <source>
        <dbReference type="SAM" id="Phobius"/>
    </source>
</evidence>
<evidence type="ECO:0000256" key="3">
    <source>
        <dbReference type="SAM" id="SignalP"/>
    </source>
</evidence>
<comment type="caution">
    <text evidence="4">The sequence shown here is derived from an EMBL/GenBank/DDBJ whole genome shotgun (WGS) entry which is preliminary data.</text>
</comment>
<feature type="compositionally biased region" description="Basic and acidic residues" evidence="1">
    <location>
        <begin position="159"/>
        <end position="183"/>
    </location>
</feature>
<feature type="compositionally biased region" description="Polar residues" evidence="1">
    <location>
        <begin position="329"/>
        <end position="344"/>
    </location>
</feature>
<feature type="region of interest" description="Disordered" evidence="1">
    <location>
        <begin position="130"/>
        <end position="452"/>
    </location>
</feature>
<feature type="compositionally biased region" description="Basic and acidic residues" evidence="1">
    <location>
        <begin position="53"/>
        <end position="65"/>
    </location>
</feature>
<gene>
    <name evidence="4" type="ORF">VP01_247g4</name>
</gene>
<dbReference type="OrthoDB" id="2504059at2759"/>
<dbReference type="AlphaFoldDB" id="A0A0L6V5U0"/>
<feature type="transmembrane region" description="Helical" evidence="2">
    <location>
        <begin position="457"/>
        <end position="479"/>
    </location>
</feature>
<dbReference type="Proteomes" id="UP000037035">
    <property type="component" value="Unassembled WGS sequence"/>
</dbReference>
<feature type="compositionally biased region" description="Polar residues" evidence="1">
    <location>
        <begin position="240"/>
        <end position="249"/>
    </location>
</feature>
<evidence type="ECO:0000313" key="4">
    <source>
        <dbReference type="EMBL" id="KNZ56171.1"/>
    </source>
</evidence>
<dbReference type="VEuPathDB" id="FungiDB:VP01_247g4"/>
<feature type="region of interest" description="Disordered" evidence="1">
    <location>
        <begin position="49"/>
        <end position="115"/>
    </location>
</feature>
<sequence>MPQRAYIFLAYRLLTLILNVGLSSSIPVQNVAVVPLARSGESTSVVVLPSGASKDKTKTTPDKSKTTPTSLIEKTDRPPEKEISPKSSTPTVPLLVAEEENATRPTKQTNVNGTQERISKLIQDADNNSNVDFTFVPTERPSSGKSFFANEANIPPAAKSEDDLGKSRETDPKGSGGGDKKQEGQGGAGIGVKLLSEKPLITAPSDNAEKKPPGGTTPPGPKTDSQVSGLPAPGGKPQPEVQSKPSAGSSDKAKKPGGTGDEPKAPTKSEGETIPKKKDDAGNGPETKGSPTQAPDTTGKNPGQPLPEKAPTATDHKAEANLAPVRLSQEPNTENLKPSESQAGLNEEKGKTEKPPTPASDTEGNLGAPSSAAHKSTPHAKSAPETSDKATASSPPAGSLPEAKGKTSAYPASKASPPEAQNFRKAENMATTLSVVKNDKDPEAPKEKPTEENPSKMIYMIGAGVAGFLVLLFTLILFAKKKKKKEAKLPEGGEKFNGVQSEVPIGFGSGEGANEITMPLSPPMSLSGKSQRGIPVTLPMPRGDEDLSGGKSLSRQLRGSNGYERNYSTSYGSQYGRDNLGPYENNYPENGSAYHESEFYDNSRYRAGRAQVGYQPGRRPAGFHIAGAESNGHQNYENFF</sequence>
<feature type="compositionally biased region" description="Basic and acidic residues" evidence="1">
    <location>
        <begin position="73"/>
        <end position="84"/>
    </location>
</feature>
<proteinExistence type="predicted"/>
<organism evidence="4 5">
    <name type="scientific">Puccinia sorghi</name>
    <dbReference type="NCBI Taxonomy" id="27349"/>
    <lineage>
        <taxon>Eukaryota</taxon>
        <taxon>Fungi</taxon>
        <taxon>Dikarya</taxon>
        <taxon>Basidiomycota</taxon>
        <taxon>Pucciniomycotina</taxon>
        <taxon>Pucciniomycetes</taxon>
        <taxon>Pucciniales</taxon>
        <taxon>Pucciniaceae</taxon>
        <taxon>Puccinia</taxon>
    </lineage>
</organism>
<keyword evidence="2" id="KW-0472">Membrane</keyword>
<feature type="compositionally biased region" description="Polar residues" evidence="1">
    <location>
        <begin position="289"/>
        <end position="301"/>
    </location>
</feature>
<keyword evidence="2" id="KW-1133">Transmembrane helix</keyword>
<evidence type="ECO:0000256" key="1">
    <source>
        <dbReference type="SAM" id="MobiDB-lite"/>
    </source>
</evidence>
<name>A0A0L6V5U0_9BASI</name>
<keyword evidence="3" id="KW-0732">Signal</keyword>
<feature type="compositionally biased region" description="Basic and acidic residues" evidence="1">
    <location>
        <begin position="437"/>
        <end position="452"/>
    </location>
</feature>
<feature type="region of interest" description="Disordered" evidence="1">
    <location>
        <begin position="540"/>
        <end position="577"/>
    </location>
</feature>
<evidence type="ECO:0000313" key="5">
    <source>
        <dbReference type="Proteomes" id="UP000037035"/>
    </source>
</evidence>
<dbReference type="EMBL" id="LAVV01007369">
    <property type="protein sequence ID" value="KNZ56171.1"/>
    <property type="molecule type" value="Genomic_DNA"/>
</dbReference>
<reference evidence="4 5" key="1">
    <citation type="submission" date="2015-08" db="EMBL/GenBank/DDBJ databases">
        <title>Next Generation Sequencing and Analysis of the Genome of Puccinia sorghi L Schw, the Causal Agent of Maize Common Rust.</title>
        <authorList>
            <person name="Rochi L."/>
            <person name="Burguener G."/>
            <person name="Darino M."/>
            <person name="Turjanski A."/>
            <person name="Kreff E."/>
            <person name="Dieguez M.J."/>
            <person name="Sacco F."/>
        </authorList>
    </citation>
    <scope>NUCLEOTIDE SEQUENCE [LARGE SCALE GENOMIC DNA]</scope>
    <source>
        <strain evidence="4 5">RO10H11247</strain>
    </source>
</reference>
<feature type="compositionally biased region" description="Polar residues" evidence="1">
    <location>
        <begin position="103"/>
        <end position="115"/>
    </location>
</feature>
<feature type="chain" id="PRO_5005568327" evidence="3">
    <location>
        <begin position="26"/>
        <end position="640"/>
    </location>
</feature>
<keyword evidence="5" id="KW-1185">Reference proteome</keyword>
<feature type="compositionally biased region" description="Basic and acidic residues" evidence="1">
    <location>
        <begin position="261"/>
        <end position="281"/>
    </location>
</feature>
<keyword evidence="2" id="KW-0812">Transmembrane</keyword>